<evidence type="ECO:0000313" key="5">
    <source>
        <dbReference type="EMBL" id="CAK9277832.1"/>
    </source>
</evidence>
<dbReference type="InterPro" id="IPR011333">
    <property type="entry name" value="SKP1/BTB/POZ_sf"/>
</dbReference>
<protein>
    <recommendedName>
        <fullName evidence="4">BTB domain-containing protein</fullName>
    </recommendedName>
</protein>
<dbReference type="PROSITE" id="PS50097">
    <property type="entry name" value="BTB"/>
    <property type="match status" value="1"/>
</dbReference>
<dbReference type="PANTHER" id="PTHR31060">
    <property type="entry name" value="OSJNBA0011J08.25 PROTEIN-RELATED"/>
    <property type="match status" value="1"/>
</dbReference>
<keyword evidence="6" id="KW-1185">Reference proteome</keyword>
<evidence type="ECO:0000256" key="1">
    <source>
        <dbReference type="ARBA" id="ARBA00002668"/>
    </source>
</evidence>
<reference evidence="5" key="1">
    <citation type="submission" date="2024-02" db="EMBL/GenBank/DDBJ databases">
        <authorList>
            <consortium name="ELIXIR-Norway"/>
            <consortium name="Elixir Norway"/>
        </authorList>
    </citation>
    <scope>NUCLEOTIDE SEQUENCE</scope>
</reference>
<proteinExistence type="predicted"/>
<dbReference type="Proteomes" id="UP001497444">
    <property type="component" value="Chromosome 8"/>
</dbReference>
<comment type="function">
    <text evidence="1">May act as a substrate-specific adapter of an E3 ubiquitin-protein ligase complex (CUL3-RBX1-BTB) which mediates the ubiquitination and subsequent proteasomal degradation of target proteins.</text>
</comment>
<dbReference type="InterPro" id="IPR038920">
    <property type="entry name" value="At3g05675-like"/>
</dbReference>
<evidence type="ECO:0000313" key="6">
    <source>
        <dbReference type="Proteomes" id="UP001497444"/>
    </source>
</evidence>
<evidence type="ECO:0000256" key="3">
    <source>
        <dbReference type="ARBA" id="ARBA00022786"/>
    </source>
</evidence>
<dbReference type="InterPro" id="IPR000210">
    <property type="entry name" value="BTB/POZ_dom"/>
</dbReference>
<feature type="domain" description="BTB" evidence="4">
    <location>
        <begin position="56"/>
        <end position="128"/>
    </location>
</feature>
<gene>
    <name evidence="5" type="ORF">CSSPJE1EN1_LOCUS23310</name>
</gene>
<dbReference type="InterPro" id="IPR058039">
    <property type="entry name" value="At3g05675-like_ankyrin"/>
</dbReference>
<accession>A0ABP0XGP4</accession>
<dbReference type="PANTHER" id="PTHR31060:SF30">
    <property type="entry name" value="OS07G0668800 PROTEIN"/>
    <property type="match status" value="1"/>
</dbReference>
<dbReference type="Gene3D" id="3.30.710.10">
    <property type="entry name" value="Potassium Channel Kv1.1, Chain A"/>
    <property type="match status" value="1"/>
</dbReference>
<dbReference type="EMBL" id="OZ020103">
    <property type="protein sequence ID" value="CAK9277832.1"/>
    <property type="molecule type" value="Genomic_DNA"/>
</dbReference>
<evidence type="ECO:0000259" key="4">
    <source>
        <dbReference type="PROSITE" id="PS50097"/>
    </source>
</evidence>
<evidence type="ECO:0000256" key="2">
    <source>
        <dbReference type="ARBA" id="ARBA00004906"/>
    </source>
</evidence>
<sequence length="468" mass="52422">MESKEDGEFLKTSQSVLLVLKGQALATSTTGKIENDAESTESALHCVGKLGDRATSDVIVRLRTVDGRDEWLYSHSRILSSKSKYFATRLSDEWPTYHLLDSRNCVEISCLESDIDHHVTLLRLLYTDCLEPIGDTWYSVNNALGMLRVATKLGCDAIVSKCAQYLEAVPWEENEEEEILKTLPGLGADVVPVLARLQPVNADSVRNVFLSAVQIAILPQQKSSNFPSELKVAAQEQVEYMLVEDDDAPLLKADAYIKSKLRTFFSEVFDSFKLFLGRLLSEADLGSQVSKELLLEKVSDLLWASRILPRVGLNPELVDFWSSASSDVIRVLNSEKLEEVLWDTKLRVVEIAAKVLEAVGYGCVIVKAEERTQLVKVWLPFIRDTTPLFDSLFAAEKMSLQMDTDLCQTIEAALVSLILSLPSGDQADILVDWLKTEQARYPDLSEAFEVWCFRSKAAKRRLNMESTV</sequence>
<organism evidence="5 6">
    <name type="scientific">Sphagnum jensenii</name>
    <dbReference type="NCBI Taxonomy" id="128206"/>
    <lineage>
        <taxon>Eukaryota</taxon>
        <taxon>Viridiplantae</taxon>
        <taxon>Streptophyta</taxon>
        <taxon>Embryophyta</taxon>
        <taxon>Bryophyta</taxon>
        <taxon>Sphagnophytina</taxon>
        <taxon>Sphagnopsida</taxon>
        <taxon>Sphagnales</taxon>
        <taxon>Sphagnaceae</taxon>
        <taxon>Sphagnum</taxon>
    </lineage>
</organism>
<dbReference type="Pfam" id="PF00651">
    <property type="entry name" value="BTB"/>
    <property type="match status" value="1"/>
</dbReference>
<name>A0ABP0XGP4_9BRYO</name>
<dbReference type="SUPFAM" id="SSF54695">
    <property type="entry name" value="POZ domain"/>
    <property type="match status" value="1"/>
</dbReference>
<keyword evidence="3" id="KW-0833">Ubl conjugation pathway</keyword>
<comment type="pathway">
    <text evidence="2">Protein modification; protein ubiquitination.</text>
</comment>
<dbReference type="Pfam" id="PF25553">
    <property type="entry name" value="BTB-POZ_ANK-like"/>
    <property type="match status" value="1"/>
</dbReference>